<sequence>MKEYRPWLAIDTKYHEDFELLLTVNESSQITHINCIHTDHLEIPVPCRKMYGHPIVAAERRKKSVNSYRPSKVQPRQIGSPTYRRTTETHRNWKKQQNDLKKLVFDASYASSKASNSAAPHANEEPIILSLDIIFVLKRRRLLSNAT</sequence>
<keyword evidence="2" id="KW-1185">Reference proteome</keyword>
<evidence type="ECO:0000313" key="2">
    <source>
        <dbReference type="Proteomes" id="UP001060085"/>
    </source>
</evidence>
<dbReference type="Proteomes" id="UP001060085">
    <property type="component" value="Linkage Group LG05"/>
</dbReference>
<reference evidence="2" key="1">
    <citation type="journal article" date="2023" name="Nat. Plants">
        <title>Single-cell RNA sequencing provides a high-resolution roadmap for understanding the multicellular compartmentation of specialized metabolism.</title>
        <authorList>
            <person name="Sun S."/>
            <person name="Shen X."/>
            <person name="Li Y."/>
            <person name="Li Y."/>
            <person name="Wang S."/>
            <person name="Li R."/>
            <person name="Zhang H."/>
            <person name="Shen G."/>
            <person name="Guo B."/>
            <person name="Wei J."/>
            <person name="Xu J."/>
            <person name="St-Pierre B."/>
            <person name="Chen S."/>
            <person name="Sun C."/>
        </authorList>
    </citation>
    <scope>NUCLEOTIDE SEQUENCE [LARGE SCALE GENOMIC DNA]</scope>
</reference>
<proteinExistence type="predicted"/>
<evidence type="ECO:0000313" key="1">
    <source>
        <dbReference type="EMBL" id="KAI5662991.1"/>
    </source>
</evidence>
<gene>
    <name evidence="1" type="ORF">M9H77_22314</name>
</gene>
<accession>A0ACC0AQT9</accession>
<dbReference type="EMBL" id="CM044705">
    <property type="protein sequence ID" value="KAI5662991.1"/>
    <property type="molecule type" value="Genomic_DNA"/>
</dbReference>
<protein>
    <submittedName>
        <fullName evidence="1">Uncharacterized protein</fullName>
    </submittedName>
</protein>
<name>A0ACC0AQT9_CATRO</name>
<organism evidence="1 2">
    <name type="scientific">Catharanthus roseus</name>
    <name type="common">Madagascar periwinkle</name>
    <name type="synonym">Vinca rosea</name>
    <dbReference type="NCBI Taxonomy" id="4058"/>
    <lineage>
        <taxon>Eukaryota</taxon>
        <taxon>Viridiplantae</taxon>
        <taxon>Streptophyta</taxon>
        <taxon>Embryophyta</taxon>
        <taxon>Tracheophyta</taxon>
        <taxon>Spermatophyta</taxon>
        <taxon>Magnoliopsida</taxon>
        <taxon>eudicotyledons</taxon>
        <taxon>Gunneridae</taxon>
        <taxon>Pentapetalae</taxon>
        <taxon>asterids</taxon>
        <taxon>lamiids</taxon>
        <taxon>Gentianales</taxon>
        <taxon>Apocynaceae</taxon>
        <taxon>Rauvolfioideae</taxon>
        <taxon>Vinceae</taxon>
        <taxon>Catharanthinae</taxon>
        <taxon>Catharanthus</taxon>
    </lineage>
</organism>
<comment type="caution">
    <text evidence="1">The sequence shown here is derived from an EMBL/GenBank/DDBJ whole genome shotgun (WGS) entry which is preliminary data.</text>
</comment>